<dbReference type="SUPFAM" id="SSF48452">
    <property type="entry name" value="TPR-like"/>
    <property type="match status" value="1"/>
</dbReference>
<sequence>MDQIDFDRFCQQEHWQHQGEASAAKTQHSNFECWQRWLTRQPLTIAELNQLPSTAKAVHQAWQDYHQGLYQTSLTHFKQALTEMEKNWPAINLDAALGICRIYTRTGQWQLARDWGTYALKLARKHNRLFDTSRTFNALGDLFCRAGYTQFAHLFLMSSTNVLLQGSVHKARHYNSLATVLMRQKAYLRAEALLMNSLYLAHDNQDSDSVWHALARLQWLYVETNTQIMVHERFNNLIPAKHNAIANAYMEIAQAVMIMHEQPKLAEHLLNQAANRTSTLYPIESAWFARCAGNQTALNAEMLNLPLYPAPAAEGFSCFDSSWQQVELANNQLNWLVTPQSALSAQHLLTERQAFFI</sequence>
<keyword evidence="2" id="KW-1185">Reference proteome</keyword>
<gene>
    <name evidence="1" type="ORF">GCM10008111_30360</name>
</gene>
<protein>
    <submittedName>
        <fullName evidence="1">Uncharacterized protein</fullName>
    </submittedName>
</protein>
<evidence type="ECO:0000313" key="1">
    <source>
        <dbReference type="EMBL" id="GGW72211.1"/>
    </source>
</evidence>
<dbReference type="RefSeq" id="WP_189484095.1">
    <property type="nucleotide sequence ID" value="NZ_BMYR01000016.1"/>
</dbReference>
<reference evidence="2" key="1">
    <citation type="journal article" date="2019" name="Int. J. Syst. Evol. Microbiol.">
        <title>The Global Catalogue of Microorganisms (GCM) 10K type strain sequencing project: providing services to taxonomists for standard genome sequencing and annotation.</title>
        <authorList>
            <consortium name="The Broad Institute Genomics Platform"/>
            <consortium name="The Broad Institute Genome Sequencing Center for Infectious Disease"/>
            <person name="Wu L."/>
            <person name="Ma J."/>
        </authorList>
    </citation>
    <scope>NUCLEOTIDE SEQUENCE [LARGE SCALE GENOMIC DNA]</scope>
    <source>
        <strain evidence="2">KCTC 23723</strain>
    </source>
</reference>
<proteinExistence type="predicted"/>
<name>A0ABQ2WUL0_9ALTE</name>
<accession>A0ABQ2WUL0</accession>
<dbReference type="Gene3D" id="1.25.40.10">
    <property type="entry name" value="Tetratricopeptide repeat domain"/>
    <property type="match status" value="1"/>
</dbReference>
<organism evidence="1 2">
    <name type="scientific">Alishewanella tabrizica</name>
    <dbReference type="NCBI Taxonomy" id="671278"/>
    <lineage>
        <taxon>Bacteria</taxon>
        <taxon>Pseudomonadati</taxon>
        <taxon>Pseudomonadota</taxon>
        <taxon>Gammaproteobacteria</taxon>
        <taxon>Alteromonadales</taxon>
        <taxon>Alteromonadaceae</taxon>
        <taxon>Alishewanella</taxon>
    </lineage>
</organism>
<dbReference type="EMBL" id="BMYR01000016">
    <property type="protein sequence ID" value="GGW72211.1"/>
    <property type="molecule type" value="Genomic_DNA"/>
</dbReference>
<evidence type="ECO:0000313" key="2">
    <source>
        <dbReference type="Proteomes" id="UP000634667"/>
    </source>
</evidence>
<dbReference type="Proteomes" id="UP000634667">
    <property type="component" value="Unassembled WGS sequence"/>
</dbReference>
<dbReference type="InterPro" id="IPR011990">
    <property type="entry name" value="TPR-like_helical_dom_sf"/>
</dbReference>
<comment type="caution">
    <text evidence="1">The sequence shown here is derived from an EMBL/GenBank/DDBJ whole genome shotgun (WGS) entry which is preliminary data.</text>
</comment>